<feature type="transmembrane region" description="Helical" evidence="1">
    <location>
        <begin position="43"/>
        <end position="61"/>
    </location>
</feature>
<dbReference type="EMBL" id="AXUT01000593">
    <property type="protein sequence ID" value="ESU76326.1"/>
    <property type="molecule type" value="Genomic_DNA"/>
</dbReference>
<reference evidence="2 3" key="1">
    <citation type="submission" date="2013-10" db="EMBL/GenBank/DDBJ databases">
        <title>Draft genomes and the virulence plasmids of Sd1617 vaccine constructs: WRSd3 and WRSd5.</title>
        <authorList>
            <person name="Aksomboon Vongsawan A."/>
            <person name="Venkatesan M.M."/>
            <person name="Vaisvil B."/>
            <person name="Emel G."/>
            <person name="Kepatral V."/>
            <person name="Sethabutr O."/>
            <person name="Serichantalergs O."/>
            <person name="Mason C."/>
        </authorList>
    </citation>
    <scope>NUCLEOTIDE SEQUENCE [LARGE SCALE GENOMIC DNA]</scope>
    <source>
        <strain evidence="2 3">WRSd3</strain>
    </source>
</reference>
<evidence type="ECO:0000256" key="1">
    <source>
        <dbReference type="SAM" id="Phobius"/>
    </source>
</evidence>
<keyword evidence="1" id="KW-0812">Transmembrane</keyword>
<evidence type="ECO:0000313" key="3">
    <source>
        <dbReference type="Proteomes" id="UP000017944"/>
    </source>
</evidence>
<evidence type="ECO:0000313" key="2">
    <source>
        <dbReference type="EMBL" id="ESU76326.1"/>
    </source>
</evidence>
<keyword evidence="1" id="KW-1133">Transmembrane helix</keyword>
<organism evidence="2 3">
    <name type="scientific">Shigella dysenteriae WRSd3</name>
    <dbReference type="NCBI Taxonomy" id="1401327"/>
    <lineage>
        <taxon>Bacteria</taxon>
        <taxon>Pseudomonadati</taxon>
        <taxon>Pseudomonadota</taxon>
        <taxon>Gammaproteobacteria</taxon>
        <taxon>Enterobacterales</taxon>
        <taxon>Enterobacteriaceae</taxon>
        <taxon>Shigella</taxon>
    </lineage>
</organism>
<protein>
    <submittedName>
        <fullName evidence="2">Uncharacterized protein</fullName>
    </submittedName>
</protein>
<sequence length="63" mass="7256">MYIKTVLRRLSISGFLFFWNRGIFAYLFVFSPSGRCFAETANFLSLLVLYWYCPIMIGGGGRS</sequence>
<accession>A0A090NA83</accession>
<dbReference type="AlphaFoldDB" id="A0A090NA83"/>
<dbReference type="Proteomes" id="UP000017944">
    <property type="component" value="Unassembled WGS sequence"/>
</dbReference>
<name>A0A090NA83_SHIDY</name>
<gene>
    <name evidence="2" type="ORF">WRSd3_04443</name>
</gene>
<comment type="caution">
    <text evidence="2">The sequence shown here is derived from an EMBL/GenBank/DDBJ whole genome shotgun (WGS) entry which is preliminary data.</text>
</comment>
<proteinExistence type="predicted"/>
<keyword evidence="1" id="KW-0472">Membrane</keyword>
<feature type="transmembrane region" description="Helical" evidence="1">
    <location>
        <begin position="12"/>
        <end position="31"/>
    </location>
</feature>